<accession>A0ABN8KCF6</accession>
<evidence type="ECO:0000313" key="2">
    <source>
        <dbReference type="Proteomes" id="UP001152604"/>
    </source>
</evidence>
<gene>
    <name evidence="1" type="ORF">MES4922_490068</name>
</gene>
<reference evidence="1" key="1">
    <citation type="submission" date="2022-03" db="EMBL/GenBank/DDBJ databases">
        <authorList>
            <person name="Brunel B."/>
        </authorList>
    </citation>
    <scope>NUCLEOTIDE SEQUENCE</scope>
    <source>
        <strain evidence="1">STM4922sample</strain>
    </source>
</reference>
<dbReference type="EMBL" id="CAKXZS010000044">
    <property type="protein sequence ID" value="CAH2406367.1"/>
    <property type="molecule type" value="Genomic_DNA"/>
</dbReference>
<protein>
    <submittedName>
        <fullName evidence="1">Uncharacterized protein</fullName>
    </submittedName>
</protein>
<proteinExistence type="predicted"/>
<dbReference type="Proteomes" id="UP001152604">
    <property type="component" value="Unassembled WGS sequence"/>
</dbReference>
<sequence length="89" mass="10205">MRSWTLPRDSGLKLGPRGDKALYDPYAGIRIITLGGYKTFRRLKKYYPAADDLLKQGDFSRIRPDTASTCSDWERLGLPLPVRFDSLIR</sequence>
<comment type="caution">
    <text evidence="1">The sequence shown here is derived from an EMBL/GenBank/DDBJ whole genome shotgun (WGS) entry which is preliminary data.</text>
</comment>
<keyword evidence="2" id="KW-1185">Reference proteome</keyword>
<name>A0ABN8KCF6_9HYPH</name>
<evidence type="ECO:0000313" key="1">
    <source>
        <dbReference type="EMBL" id="CAH2406367.1"/>
    </source>
</evidence>
<organism evidence="1 2">
    <name type="scientific">Mesorhizobium ventifaucium</name>
    <dbReference type="NCBI Taxonomy" id="666020"/>
    <lineage>
        <taxon>Bacteria</taxon>
        <taxon>Pseudomonadati</taxon>
        <taxon>Pseudomonadota</taxon>
        <taxon>Alphaproteobacteria</taxon>
        <taxon>Hyphomicrobiales</taxon>
        <taxon>Phyllobacteriaceae</taxon>
        <taxon>Mesorhizobium</taxon>
    </lineage>
</organism>